<evidence type="ECO:0000313" key="3">
    <source>
        <dbReference type="EMBL" id="MFC6634675.1"/>
    </source>
</evidence>
<dbReference type="InterPro" id="IPR051218">
    <property type="entry name" value="Sec_MonoDiacylglyc_Lipase"/>
</dbReference>
<name>A0ABW1YTC1_9GAMM</name>
<evidence type="ECO:0000256" key="1">
    <source>
        <dbReference type="SAM" id="MobiDB-lite"/>
    </source>
</evidence>
<evidence type="ECO:0000259" key="2">
    <source>
        <dbReference type="Pfam" id="PF01764"/>
    </source>
</evidence>
<feature type="domain" description="Fungal lipase-type" evidence="2">
    <location>
        <begin position="121"/>
        <end position="240"/>
    </location>
</feature>
<reference evidence="4" key="1">
    <citation type="journal article" date="2019" name="Int. J. Syst. Evol. Microbiol.">
        <title>The Global Catalogue of Microorganisms (GCM) 10K type strain sequencing project: providing services to taxonomists for standard genome sequencing and annotation.</title>
        <authorList>
            <consortium name="The Broad Institute Genomics Platform"/>
            <consortium name="The Broad Institute Genome Sequencing Center for Infectious Disease"/>
            <person name="Wu L."/>
            <person name="Ma J."/>
        </authorList>
    </citation>
    <scope>NUCLEOTIDE SEQUENCE [LARGE SCALE GENOMIC DNA]</scope>
    <source>
        <strain evidence="4">CGMCC 1.13718</strain>
    </source>
</reference>
<dbReference type="Pfam" id="PF01764">
    <property type="entry name" value="Lipase_3"/>
    <property type="match status" value="1"/>
</dbReference>
<proteinExistence type="predicted"/>
<dbReference type="Gene3D" id="3.40.50.1820">
    <property type="entry name" value="alpha/beta hydrolase"/>
    <property type="match status" value="1"/>
</dbReference>
<keyword evidence="4" id="KW-1185">Reference proteome</keyword>
<comment type="caution">
    <text evidence="3">The sequence shown here is derived from an EMBL/GenBank/DDBJ whole genome shotgun (WGS) entry which is preliminary data.</text>
</comment>
<evidence type="ECO:0000313" key="4">
    <source>
        <dbReference type="Proteomes" id="UP001596425"/>
    </source>
</evidence>
<feature type="compositionally biased region" description="Basic and acidic residues" evidence="1">
    <location>
        <begin position="372"/>
        <end position="381"/>
    </location>
</feature>
<protein>
    <submittedName>
        <fullName evidence="3">Lipase family protein</fullName>
    </submittedName>
</protein>
<accession>A0ABW1YTC1</accession>
<feature type="region of interest" description="Disordered" evidence="1">
    <location>
        <begin position="362"/>
        <end position="381"/>
    </location>
</feature>
<dbReference type="SUPFAM" id="SSF53474">
    <property type="entry name" value="alpha/beta-Hydrolases"/>
    <property type="match status" value="1"/>
</dbReference>
<dbReference type="EMBL" id="JBHSVR010000001">
    <property type="protein sequence ID" value="MFC6634675.1"/>
    <property type="molecule type" value="Genomic_DNA"/>
</dbReference>
<dbReference type="InterPro" id="IPR029058">
    <property type="entry name" value="AB_hydrolase_fold"/>
</dbReference>
<dbReference type="PANTHER" id="PTHR45856">
    <property type="entry name" value="ALPHA/BETA-HYDROLASES SUPERFAMILY PROTEIN"/>
    <property type="match status" value="1"/>
</dbReference>
<dbReference type="RefSeq" id="WP_193191715.1">
    <property type="nucleotide sequence ID" value="NZ_JACZFR010000021.1"/>
</dbReference>
<dbReference type="Proteomes" id="UP001596425">
    <property type="component" value="Unassembled WGS sequence"/>
</dbReference>
<organism evidence="3 4">
    <name type="scientific">Microbulbifer taiwanensis</name>
    <dbReference type="NCBI Taxonomy" id="986746"/>
    <lineage>
        <taxon>Bacteria</taxon>
        <taxon>Pseudomonadati</taxon>
        <taxon>Pseudomonadota</taxon>
        <taxon>Gammaproteobacteria</taxon>
        <taxon>Cellvibrionales</taxon>
        <taxon>Microbulbiferaceae</taxon>
        <taxon>Microbulbifer</taxon>
    </lineage>
</organism>
<dbReference type="CDD" id="cd00519">
    <property type="entry name" value="Lipase_3"/>
    <property type="match status" value="1"/>
</dbReference>
<sequence>MSYFEGMKRLPGVPVGRAAYSDRMAYIGAELSRLVYEPFTPDASLTDILKELGKAKNDTERKELLGAWSNHLQSANCQLADGIRTILRENHFEPIAFYDRSETQAFLARMDEGAGRKVLTLCFRGTEMNPWDIAANLKFTLEPSGDQGRVHAGFKQAFEYIRGDLERDLDRHPDHPLYSFGHSLGGALALICTRELNARGHGATYVYGAPRTGDRLYFSSVKTPIYRLEIGGDPVPMVPFGYGFNGLLALLKLIPINGTLQIARWLQSRFLGYYHTGFRVFIKHAANRPDSHKIGFRNMRVDQSVNIFWRINCIWRAWLGSFPNFKQIASFHSIKLYSDMLQAHMFRRNLDQLLDAADGALEPPRATAQPQPERETELEGV</sequence>
<gene>
    <name evidence="3" type="ORF">ACFQBM_15410</name>
</gene>
<dbReference type="InterPro" id="IPR002921">
    <property type="entry name" value="Fungal_lipase-type"/>
</dbReference>
<dbReference type="PANTHER" id="PTHR45856:SF24">
    <property type="entry name" value="FUNGAL LIPASE-LIKE DOMAIN-CONTAINING PROTEIN"/>
    <property type="match status" value="1"/>
</dbReference>